<accession>A0A8X7ZK84</accession>
<evidence type="ECO:0000313" key="1">
    <source>
        <dbReference type="EMBL" id="KAG6767718.1"/>
    </source>
</evidence>
<gene>
    <name evidence="1" type="ORF">POTOM_028932</name>
</gene>
<reference evidence="1" key="1">
    <citation type="journal article" date="2020" name="bioRxiv">
        <title>Hybrid origin of Populus tomentosa Carr. identified through genome sequencing and phylogenomic analysis.</title>
        <authorList>
            <person name="An X."/>
            <person name="Gao K."/>
            <person name="Chen Z."/>
            <person name="Li J."/>
            <person name="Yang X."/>
            <person name="Yang X."/>
            <person name="Zhou J."/>
            <person name="Guo T."/>
            <person name="Zhao T."/>
            <person name="Huang S."/>
            <person name="Miao D."/>
            <person name="Khan W.U."/>
            <person name="Rao P."/>
            <person name="Ye M."/>
            <person name="Lei B."/>
            <person name="Liao W."/>
            <person name="Wang J."/>
            <person name="Ji L."/>
            <person name="Li Y."/>
            <person name="Guo B."/>
            <person name="Mustafa N.S."/>
            <person name="Li S."/>
            <person name="Yun Q."/>
            <person name="Keller S.R."/>
            <person name="Mao J."/>
            <person name="Zhang R."/>
            <person name="Strauss S.H."/>
        </authorList>
    </citation>
    <scope>NUCLEOTIDE SEQUENCE</scope>
    <source>
        <strain evidence="1">GM15</strain>
        <tissue evidence="1">Leaf</tissue>
    </source>
</reference>
<keyword evidence="2" id="KW-1185">Reference proteome</keyword>
<proteinExistence type="predicted"/>
<comment type="caution">
    <text evidence="1">The sequence shown here is derived from an EMBL/GenBank/DDBJ whole genome shotgun (WGS) entry which is preliminary data.</text>
</comment>
<dbReference type="AlphaFoldDB" id="A0A8X7ZK84"/>
<name>A0A8X7ZK84_POPTO</name>
<sequence length="137" mass="15552">MKNNCFHFQVFESILILLSHKMTFSALGELTSLYFSRERIMPMRRKVRREKGVTGGGARDVGEVNTIITAITITVEIIWELPLQIIRLLVSIQQWPSSLRGHGCQTALEDLQRVEGSRLLLISHDLMAGVLERAVHL</sequence>
<dbReference type="EMBL" id="JAAWWB010000014">
    <property type="protein sequence ID" value="KAG6767718.1"/>
    <property type="molecule type" value="Genomic_DNA"/>
</dbReference>
<organism evidence="1 2">
    <name type="scientific">Populus tomentosa</name>
    <name type="common">Chinese white poplar</name>
    <dbReference type="NCBI Taxonomy" id="118781"/>
    <lineage>
        <taxon>Eukaryota</taxon>
        <taxon>Viridiplantae</taxon>
        <taxon>Streptophyta</taxon>
        <taxon>Embryophyta</taxon>
        <taxon>Tracheophyta</taxon>
        <taxon>Spermatophyta</taxon>
        <taxon>Magnoliopsida</taxon>
        <taxon>eudicotyledons</taxon>
        <taxon>Gunneridae</taxon>
        <taxon>Pentapetalae</taxon>
        <taxon>rosids</taxon>
        <taxon>fabids</taxon>
        <taxon>Malpighiales</taxon>
        <taxon>Salicaceae</taxon>
        <taxon>Saliceae</taxon>
        <taxon>Populus</taxon>
    </lineage>
</organism>
<evidence type="ECO:0000313" key="2">
    <source>
        <dbReference type="Proteomes" id="UP000886885"/>
    </source>
</evidence>
<protein>
    <submittedName>
        <fullName evidence="1">Uncharacterized protein</fullName>
    </submittedName>
</protein>
<dbReference type="Proteomes" id="UP000886885">
    <property type="component" value="Chromosome 7D"/>
</dbReference>